<dbReference type="GO" id="GO:0071555">
    <property type="term" value="P:cell wall organization"/>
    <property type="evidence" value="ECO:0007669"/>
    <property type="project" value="UniProtKB-KW"/>
</dbReference>
<evidence type="ECO:0000256" key="12">
    <source>
        <dbReference type="RuleBase" id="RU366040"/>
    </source>
</evidence>
<comment type="caution">
    <text evidence="14">The sequence shown here is derived from an EMBL/GenBank/DDBJ whole genome shotgun (WGS) entry which is preliminary data.</text>
</comment>
<keyword evidence="7 12" id="KW-1133">Transmembrane helix</keyword>
<comment type="catalytic activity">
    <reaction evidence="11 12">
        <text>[(1-&gt;4)-N-acetyl-beta-D-glucosaminyl](n) + UDP-N-acetyl-alpha-D-glucosamine = [(1-&gt;4)-N-acetyl-beta-D-glucosaminyl](n+1) + UDP + H(+)</text>
        <dbReference type="Rhea" id="RHEA:16637"/>
        <dbReference type="Rhea" id="RHEA-COMP:9593"/>
        <dbReference type="Rhea" id="RHEA-COMP:9595"/>
        <dbReference type="ChEBI" id="CHEBI:15378"/>
        <dbReference type="ChEBI" id="CHEBI:17029"/>
        <dbReference type="ChEBI" id="CHEBI:57705"/>
        <dbReference type="ChEBI" id="CHEBI:58223"/>
        <dbReference type="EC" id="2.4.1.16"/>
    </reaction>
</comment>
<evidence type="ECO:0000256" key="1">
    <source>
        <dbReference type="ARBA" id="ARBA00004651"/>
    </source>
</evidence>
<feature type="domain" description="Chitin synthase N-terminal" evidence="13">
    <location>
        <begin position="1"/>
        <end position="32"/>
    </location>
</feature>
<dbReference type="InParanoid" id="A0A409XJF3"/>
<keyword evidence="15" id="KW-1185">Reference proteome</keyword>
<dbReference type="EMBL" id="NHYD01001524">
    <property type="protein sequence ID" value="PPQ90861.1"/>
    <property type="molecule type" value="Genomic_DNA"/>
</dbReference>
<evidence type="ECO:0000256" key="11">
    <source>
        <dbReference type="ARBA" id="ARBA00048014"/>
    </source>
</evidence>
<comment type="function">
    <text evidence="10 12">Polymerizes chitin, a structural polymer of the cell wall and septum, by transferring the sugar moiety of UDP-GlcNAc to the non-reducing end of the growing chitin polymer.</text>
</comment>
<comment type="caution">
    <text evidence="12">Lacks conserved residue(s) required for the propagation of feature annotation.</text>
</comment>
<dbReference type="Pfam" id="PF08407">
    <property type="entry name" value="Chitin_synth_1N"/>
    <property type="match status" value="1"/>
</dbReference>
<dbReference type="STRING" id="93625.A0A409XJF3"/>
<evidence type="ECO:0000256" key="10">
    <source>
        <dbReference type="ARBA" id="ARBA00024009"/>
    </source>
</evidence>
<dbReference type="GO" id="GO:0004100">
    <property type="term" value="F:chitin synthase activity"/>
    <property type="evidence" value="ECO:0007669"/>
    <property type="project" value="UniProtKB-UniRule"/>
</dbReference>
<keyword evidence="4 12" id="KW-0328">Glycosyltransferase</keyword>
<dbReference type="PANTHER" id="PTHR22914:SF9">
    <property type="entry name" value="CHITIN SYNTHASE 1"/>
    <property type="match status" value="1"/>
</dbReference>
<evidence type="ECO:0000256" key="8">
    <source>
        <dbReference type="ARBA" id="ARBA00023136"/>
    </source>
</evidence>
<gene>
    <name evidence="14" type="ORF">CVT25_007331</name>
</gene>
<feature type="transmembrane region" description="Helical" evidence="12">
    <location>
        <begin position="295"/>
        <end position="315"/>
    </location>
</feature>
<evidence type="ECO:0000256" key="9">
    <source>
        <dbReference type="ARBA" id="ARBA00023316"/>
    </source>
</evidence>
<dbReference type="GO" id="GO:0030428">
    <property type="term" value="C:cell septum"/>
    <property type="evidence" value="ECO:0007669"/>
    <property type="project" value="TreeGrafter"/>
</dbReference>
<evidence type="ECO:0000256" key="4">
    <source>
        <dbReference type="ARBA" id="ARBA00022676"/>
    </source>
</evidence>
<dbReference type="InterPro" id="IPR004835">
    <property type="entry name" value="Chitin_synth"/>
</dbReference>
<dbReference type="Proteomes" id="UP000283269">
    <property type="component" value="Unassembled WGS sequence"/>
</dbReference>
<organism evidence="14 15">
    <name type="scientific">Psilocybe cyanescens</name>
    <dbReference type="NCBI Taxonomy" id="93625"/>
    <lineage>
        <taxon>Eukaryota</taxon>
        <taxon>Fungi</taxon>
        <taxon>Dikarya</taxon>
        <taxon>Basidiomycota</taxon>
        <taxon>Agaricomycotina</taxon>
        <taxon>Agaricomycetes</taxon>
        <taxon>Agaricomycetidae</taxon>
        <taxon>Agaricales</taxon>
        <taxon>Agaricineae</taxon>
        <taxon>Strophariaceae</taxon>
        <taxon>Psilocybe</taxon>
    </lineage>
</organism>
<comment type="similarity">
    <text evidence="12">Belongs to the chitin synthase family.</text>
</comment>
<dbReference type="AlphaFoldDB" id="A0A409XJF3"/>
<keyword evidence="8 12" id="KW-0472">Membrane</keyword>
<evidence type="ECO:0000256" key="7">
    <source>
        <dbReference type="ARBA" id="ARBA00022989"/>
    </source>
</evidence>
<name>A0A409XJF3_PSICY</name>
<comment type="subcellular location">
    <subcellularLocation>
        <location evidence="1 12">Cell membrane</location>
        <topology evidence="1 12">Multi-pass membrane protein</topology>
    </subcellularLocation>
</comment>
<evidence type="ECO:0000256" key="6">
    <source>
        <dbReference type="ARBA" id="ARBA00022692"/>
    </source>
</evidence>
<evidence type="ECO:0000259" key="13">
    <source>
        <dbReference type="Pfam" id="PF08407"/>
    </source>
</evidence>
<accession>A0A409XJF3</accession>
<evidence type="ECO:0000313" key="14">
    <source>
        <dbReference type="EMBL" id="PPQ90861.1"/>
    </source>
</evidence>
<dbReference type="InterPro" id="IPR013616">
    <property type="entry name" value="Chitin_synth_N"/>
</dbReference>
<dbReference type="GO" id="GO:0006031">
    <property type="term" value="P:chitin biosynthetic process"/>
    <property type="evidence" value="ECO:0007669"/>
    <property type="project" value="UniProtKB-UniRule"/>
</dbReference>
<protein>
    <recommendedName>
        <fullName evidence="2 12">Chitin synthase</fullName>
        <ecNumber evidence="2 12">2.4.1.16</ecNumber>
    </recommendedName>
</protein>
<evidence type="ECO:0000313" key="15">
    <source>
        <dbReference type="Proteomes" id="UP000283269"/>
    </source>
</evidence>
<dbReference type="Pfam" id="PF01644">
    <property type="entry name" value="Chitin_synth_1"/>
    <property type="match status" value="3"/>
</dbReference>
<dbReference type="PANTHER" id="PTHR22914">
    <property type="entry name" value="CHITIN SYNTHASE"/>
    <property type="match status" value="1"/>
</dbReference>
<keyword evidence="3 12" id="KW-1003">Cell membrane</keyword>
<keyword evidence="6 12" id="KW-0812">Transmembrane</keyword>
<feature type="transmembrane region" description="Helical" evidence="12">
    <location>
        <begin position="249"/>
        <end position="268"/>
    </location>
</feature>
<dbReference type="EC" id="2.4.1.16" evidence="2 12"/>
<keyword evidence="5 12" id="KW-0808">Transferase</keyword>
<keyword evidence="9 12" id="KW-0961">Cell wall biogenesis/degradation</keyword>
<reference evidence="14 15" key="1">
    <citation type="journal article" date="2018" name="Evol. Lett.">
        <title>Horizontal gene cluster transfer increased hallucinogenic mushroom diversity.</title>
        <authorList>
            <person name="Reynolds H.T."/>
            <person name="Vijayakumar V."/>
            <person name="Gluck-Thaler E."/>
            <person name="Korotkin H.B."/>
            <person name="Matheny P.B."/>
            <person name="Slot J.C."/>
        </authorList>
    </citation>
    <scope>NUCLEOTIDE SEQUENCE [LARGE SCALE GENOMIC DNA]</scope>
    <source>
        <strain evidence="14 15">2631</strain>
    </source>
</reference>
<sequence>MRYSAVTYDPNAFKDSGFALQQAHYDPPRRTELFIVMTMYNEHEELSCRTMHGGIKNVAHLCKRDRTKTWGKDAWKKEGGCVHFSATPSLKIEGAEKGTVPVQVIFCFCLNEKNQKTINSHCRFVNAFGAVSILQPNLANFTCLHPSHPSLPLSPSTPASYSLPPPHQPLLPSLPLHLLVPQNSSPQKKTNSESVFGYTTVLPSAFGVYCYITLLNDAQGEGPLQKYFLGETMVGFSCRRGANGYTPAMLGFSVTAVYMTVAVFLLAFRDLENLAHTDRPLKFSDIFTNPTFRNIVVSLLATRGLYVISSIIFFANVHDISWGTKGDNTVAKVLGTVATSKKAGEVEAEVPKDEKDINALYSMKMRSMC</sequence>
<evidence type="ECO:0000256" key="5">
    <source>
        <dbReference type="ARBA" id="ARBA00022679"/>
    </source>
</evidence>
<evidence type="ECO:0000256" key="3">
    <source>
        <dbReference type="ARBA" id="ARBA00022475"/>
    </source>
</evidence>
<dbReference type="GO" id="GO:0005886">
    <property type="term" value="C:plasma membrane"/>
    <property type="evidence" value="ECO:0007669"/>
    <property type="project" value="UniProtKB-SubCell"/>
</dbReference>
<proteinExistence type="inferred from homology"/>
<evidence type="ECO:0000256" key="2">
    <source>
        <dbReference type="ARBA" id="ARBA00012543"/>
    </source>
</evidence>
<dbReference type="OrthoDB" id="26569at2759"/>